<dbReference type="EMBL" id="HG992981">
    <property type="protein sequence ID" value="CAE7174116.1"/>
    <property type="molecule type" value="Genomic_DNA"/>
</dbReference>
<evidence type="ECO:0000313" key="1">
    <source>
        <dbReference type="EMBL" id="CAE7174116.1"/>
    </source>
</evidence>
<proteinExistence type="predicted"/>
<name>A0A6S6W721_9PLEO</name>
<organism evidence="1 2">
    <name type="scientific">Pyrenophora teres f. teres</name>
    <dbReference type="NCBI Taxonomy" id="97479"/>
    <lineage>
        <taxon>Eukaryota</taxon>
        <taxon>Fungi</taxon>
        <taxon>Dikarya</taxon>
        <taxon>Ascomycota</taxon>
        <taxon>Pezizomycotina</taxon>
        <taxon>Dothideomycetes</taxon>
        <taxon>Pleosporomycetidae</taxon>
        <taxon>Pleosporales</taxon>
        <taxon>Pleosporineae</taxon>
        <taxon>Pleosporaceae</taxon>
        <taxon>Pyrenophora</taxon>
    </lineage>
</organism>
<dbReference type="InterPro" id="IPR005303">
    <property type="entry name" value="MOCOS_middle"/>
</dbReference>
<dbReference type="InterPro" id="IPR011037">
    <property type="entry name" value="Pyrv_Knase-like_insert_dom_sf"/>
</dbReference>
<reference evidence="1" key="1">
    <citation type="submission" date="2021-02" db="EMBL/GenBank/DDBJ databases">
        <authorList>
            <person name="Syme A R."/>
            <person name="Syme A R."/>
            <person name="Moolhuijzen P."/>
        </authorList>
    </citation>
    <scope>NUCLEOTIDE SEQUENCE</scope>
    <source>
        <strain evidence="1">W1-1</strain>
    </source>
</reference>
<dbReference type="Proteomes" id="UP000472372">
    <property type="component" value="Chromosome 5"/>
</dbReference>
<dbReference type="AlphaFoldDB" id="A0A6S6W721"/>
<dbReference type="Pfam" id="PF03473">
    <property type="entry name" value="MOSC"/>
    <property type="match status" value="1"/>
</dbReference>
<accession>A0A6S6W721</accession>
<gene>
    <name evidence="1" type="ORF">PTTW11_05569</name>
</gene>
<dbReference type="InterPro" id="IPR005302">
    <property type="entry name" value="MoCF_Sase_C"/>
</dbReference>
<dbReference type="SUPFAM" id="SSF50800">
    <property type="entry name" value="PK beta-barrel domain-like"/>
    <property type="match status" value="1"/>
</dbReference>
<dbReference type="GO" id="GO:0030170">
    <property type="term" value="F:pyridoxal phosphate binding"/>
    <property type="evidence" value="ECO:0007669"/>
    <property type="project" value="InterPro"/>
</dbReference>
<evidence type="ECO:0000313" key="2">
    <source>
        <dbReference type="Proteomes" id="UP000472372"/>
    </source>
</evidence>
<dbReference type="PROSITE" id="PS51340">
    <property type="entry name" value="MOSC"/>
    <property type="match status" value="1"/>
</dbReference>
<protein>
    <submittedName>
        <fullName evidence="1">MOSC domain containing protein</fullName>
    </submittedName>
</protein>
<dbReference type="GO" id="GO:0030151">
    <property type="term" value="F:molybdenum ion binding"/>
    <property type="evidence" value="ECO:0007669"/>
    <property type="project" value="InterPro"/>
</dbReference>
<sequence>MADNVFEHMYITAARLLSDAGIDIAPQTLLITALAAISPFIILIVVAFAQSPKALPPPAGCRKLGLQGTTNFEDQYSKKYAKGGDPTPAKPWTVKALFVYPLKSGAPIELEKSEILRTGLKYDRQFTLAQQVTSLPSMDGKVTSEWHFMTQRKFPRLAKVETEIWVPDPSARDYKEDGEWVKSDGCLIIRFPFSPDTDFSMEGLLNYGKILVARLSRKSEPMLEFMIPFNPPQERIKSKGYRSEVLRIWKDNPVALNMSPEIDREVFEKLRYTLGAANPIALFRIDTNAYREVHKCAPNKEEVGFQTVIGMQDSYPIHMINMASVHDVASKLPTGKPEPEHIWQRRHTLLDGLRFRANIYITGPPAFAEDDWKKAKLTSSDSSSLKLHISCRTTRCKLPNVDPNTAVADRNEPMTTLRNYRVIDAGSRNACLGMQVTPLEEGSVAVGDQIEVLETGEHLFIGGEGQKVDG</sequence>
<dbReference type="Pfam" id="PF03476">
    <property type="entry name" value="MOSC_N"/>
    <property type="match status" value="1"/>
</dbReference>
<dbReference type="GO" id="GO:0003824">
    <property type="term" value="F:catalytic activity"/>
    <property type="evidence" value="ECO:0007669"/>
    <property type="project" value="InterPro"/>
</dbReference>